<dbReference type="InterPro" id="IPR018252">
    <property type="entry name" value="Annexin_repeat_CS"/>
</dbReference>
<dbReference type="PROSITE" id="PS00223">
    <property type="entry name" value="ANNEXIN_1"/>
    <property type="match status" value="3"/>
</dbReference>
<dbReference type="GO" id="GO:0005737">
    <property type="term" value="C:cytoplasm"/>
    <property type="evidence" value="ECO:0007669"/>
    <property type="project" value="TreeGrafter"/>
</dbReference>
<dbReference type="SUPFAM" id="SSF47874">
    <property type="entry name" value="Annexin"/>
    <property type="match status" value="1"/>
</dbReference>
<proteinExistence type="inferred from homology"/>
<accession>A0A090LJ53</accession>
<dbReference type="WBParaSite" id="SRAE_2000222200.1">
    <property type="protein sequence ID" value="SRAE_2000222200.1"/>
    <property type="gene ID" value="WBGene00262431"/>
</dbReference>
<dbReference type="SMART" id="SM00335">
    <property type="entry name" value="ANX"/>
    <property type="match status" value="4"/>
</dbReference>
<dbReference type="InterPro" id="IPR018502">
    <property type="entry name" value="Annexin_repeat"/>
</dbReference>
<evidence type="ECO:0000256" key="3">
    <source>
        <dbReference type="ARBA" id="ARBA00022837"/>
    </source>
</evidence>
<dbReference type="GO" id="GO:0001786">
    <property type="term" value="F:phosphatidylserine binding"/>
    <property type="evidence" value="ECO:0007669"/>
    <property type="project" value="TreeGrafter"/>
</dbReference>
<evidence type="ECO:0000256" key="6">
    <source>
        <dbReference type="RuleBase" id="RU003540"/>
    </source>
</evidence>
<dbReference type="InterPro" id="IPR001464">
    <property type="entry name" value="Annexin"/>
</dbReference>
<dbReference type="AlphaFoldDB" id="A0A090LJ53"/>
<keyword evidence="8" id="KW-1185">Reference proteome</keyword>
<dbReference type="InterPro" id="IPR037104">
    <property type="entry name" value="Annexin_sf"/>
</dbReference>
<dbReference type="PROSITE" id="PS51897">
    <property type="entry name" value="ANNEXIN_2"/>
    <property type="match status" value="4"/>
</dbReference>
<keyword evidence="3 6" id="KW-0106">Calcium</keyword>
<evidence type="ECO:0000313" key="8">
    <source>
        <dbReference type="Proteomes" id="UP000035682"/>
    </source>
</evidence>
<dbReference type="OrthoDB" id="37886at2759"/>
<name>A0A090LJ53_STRRB</name>
<keyword evidence="4 6" id="KW-0041">Annexin</keyword>
<dbReference type="STRING" id="34506.A0A090LJ53"/>
<dbReference type="FunFam" id="1.10.220.10:FF:000003">
    <property type="entry name" value="Annexin"/>
    <property type="match status" value="1"/>
</dbReference>
<evidence type="ECO:0000256" key="2">
    <source>
        <dbReference type="ARBA" id="ARBA00022737"/>
    </source>
</evidence>
<evidence type="ECO:0000256" key="1">
    <source>
        <dbReference type="ARBA" id="ARBA00007831"/>
    </source>
</evidence>
<keyword evidence="5 6" id="KW-0111">Calcium/phospholipid-binding</keyword>
<reference evidence="9" key="2">
    <citation type="submission" date="2020-12" db="UniProtKB">
        <authorList>
            <consortium name="WormBaseParasite"/>
        </authorList>
    </citation>
    <scope>IDENTIFICATION</scope>
</reference>
<comment type="similarity">
    <text evidence="1 6">Belongs to the annexin family.</text>
</comment>
<dbReference type="FunFam" id="1.10.220.10:FF:000004">
    <property type="entry name" value="Annexin"/>
    <property type="match status" value="1"/>
</dbReference>
<evidence type="ECO:0000313" key="9">
    <source>
        <dbReference type="WBParaSite" id="SRAE_2000222200.1"/>
    </source>
</evidence>
<sequence length="318" mass="36211">MHESRPSIVPHNPFDAKQDAEVLRKAMKGFGTDESAIIRILTKRANWQRQEIFNAYKQLYGRDLIKDIKSELSGDFEDLIVALMVPIAEYDAQELHKAMAGFGTKESVLIEILCSRTNAQINEIKRIYKQLYKCDLEKDIRGDTSGYFERILVALCSGAREECSHNDTLKANQDARDLYRAGEQKLGTDESTFIKIFATRSNCHLALVFHEYEKVAQHTIEHAIEGEFSGDIKKSLLAVVKVVRNTPEYFAELLYDSMKGLGTRDKDLIRIIVSRSEIDLKDIAMAFERKYNKTLKDMIKGDCGGDYKEALLEIVKGN</sequence>
<dbReference type="RefSeq" id="XP_024506760.1">
    <property type="nucleotide sequence ID" value="XM_024653267.1"/>
</dbReference>
<dbReference type="GO" id="GO:0005544">
    <property type="term" value="F:calcium-dependent phospholipid binding"/>
    <property type="evidence" value="ECO:0007669"/>
    <property type="project" value="UniProtKB-KW"/>
</dbReference>
<dbReference type="FunFam" id="1.10.220.10:FF:000001">
    <property type="entry name" value="Annexin"/>
    <property type="match status" value="1"/>
</dbReference>
<dbReference type="FunFam" id="1.10.220.10:FF:000002">
    <property type="entry name" value="Annexin"/>
    <property type="match status" value="1"/>
</dbReference>
<keyword evidence="2 6" id="KW-0677">Repeat</keyword>
<comment type="domain">
    <text evidence="6">A pair of annexin repeats may form one binding site for calcium and phospholipid.</text>
</comment>
<evidence type="ECO:0000313" key="10">
    <source>
        <dbReference type="WormBase" id="SRAE_2000222200"/>
    </source>
</evidence>
<dbReference type="GO" id="GO:0005886">
    <property type="term" value="C:plasma membrane"/>
    <property type="evidence" value="ECO:0007669"/>
    <property type="project" value="TreeGrafter"/>
</dbReference>
<dbReference type="Pfam" id="PF00191">
    <property type="entry name" value="Annexin"/>
    <property type="match status" value="4"/>
</dbReference>
<dbReference type="GO" id="GO:0005634">
    <property type="term" value="C:nucleus"/>
    <property type="evidence" value="ECO:0007669"/>
    <property type="project" value="TreeGrafter"/>
</dbReference>
<evidence type="ECO:0000256" key="5">
    <source>
        <dbReference type="ARBA" id="ARBA00023302"/>
    </source>
</evidence>
<dbReference type="CTD" id="36379925"/>
<reference evidence="7 8" key="1">
    <citation type="submission" date="2014-09" db="EMBL/GenBank/DDBJ databases">
        <authorList>
            <person name="Martin A.A."/>
        </authorList>
    </citation>
    <scope>NUCLEOTIDE SEQUENCE</scope>
    <source>
        <strain evidence="8">ED321</strain>
        <strain evidence="7">ED321 Heterogonic</strain>
    </source>
</reference>
<dbReference type="PANTHER" id="PTHR10502:SF102">
    <property type="entry name" value="ANNEXIN B11"/>
    <property type="match status" value="1"/>
</dbReference>
<protein>
    <recommendedName>
        <fullName evidence="6">Annexin</fullName>
    </recommendedName>
</protein>
<dbReference type="OMA" id="CYVEHDV"/>
<dbReference type="Proteomes" id="UP000035682">
    <property type="component" value="Unplaced"/>
</dbReference>
<dbReference type="Gene3D" id="1.10.220.10">
    <property type="entry name" value="Annexin"/>
    <property type="match status" value="4"/>
</dbReference>
<dbReference type="GO" id="GO:0005509">
    <property type="term" value="F:calcium ion binding"/>
    <property type="evidence" value="ECO:0007669"/>
    <property type="project" value="InterPro"/>
</dbReference>
<organism evidence="7">
    <name type="scientific">Strongyloides ratti</name>
    <name type="common">Parasitic roundworm</name>
    <dbReference type="NCBI Taxonomy" id="34506"/>
    <lineage>
        <taxon>Eukaryota</taxon>
        <taxon>Metazoa</taxon>
        <taxon>Ecdysozoa</taxon>
        <taxon>Nematoda</taxon>
        <taxon>Chromadorea</taxon>
        <taxon>Rhabditida</taxon>
        <taxon>Tylenchina</taxon>
        <taxon>Panagrolaimomorpha</taxon>
        <taxon>Strongyloidoidea</taxon>
        <taxon>Strongyloididae</taxon>
        <taxon>Strongyloides</taxon>
    </lineage>
</organism>
<dbReference type="EMBL" id="LN609529">
    <property type="protein sequence ID" value="CEF67560.1"/>
    <property type="molecule type" value="Genomic_DNA"/>
</dbReference>
<dbReference type="GeneID" id="36379925"/>
<gene>
    <name evidence="7 9 10" type="ORF">SRAE_2000222200</name>
</gene>
<dbReference type="WormBase" id="SRAE_2000222200">
    <property type="protein sequence ID" value="SRP00701"/>
    <property type="gene ID" value="WBGene00262431"/>
</dbReference>
<evidence type="ECO:0000256" key="4">
    <source>
        <dbReference type="ARBA" id="ARBA00023216"/>
    </source>
</evidence>
<dbReference type="PANTHER" id="PTHR10502">
    <property type="entry name" value="ANNEXIN"/>
    <property type="match status" value="1"/>
</dbReference>
<dbReference type="GO" id="GO:0012506">
    <property type="term" value="C:vesicle membrane"/>
    <property type="evidence" value="ECO:0007669"/>
    <property type="project" value="TreeGrafter"/>
</dbReference>
<dbReference type="PRINTS" id="PR00196">
    <property type="entry name" value="ANNEXIN"/>
</dbReference>
<evidence type="ECO:0000313" key="7">
    <source>
        <dbReference type="EMBL" id="CEF67560.1"/>
    </source>
</evidence>